<evidence type="ECO:0000313" key="1">
    <source>
        <dbReference type="EMBL" id="CAF4828757.1"/>
    </source>
</evidence>
<name>A0A821QP16_9BILA</name>
<proteinExistence type="predicted"/>
<keyword evidence="2" id="KW-1185">Reference proteome</keyword>
<accession>A0A821QP16</accession>
<comment type="caution">
    <text evidence="1">The sequence shown here is derived from an EMBL/GenBank/DDBJ whole genome shotgun (WGS) entry which is preliminary data.</text>
</comment>
<organism evidence="1 2">
    <name type="scientific">Rotaria socialis</name>
    <dbReference type="NCBI Taxonomy" id="392032"/>
    <lineage>
        <taxon>Eukaryota</taxon>
        <taxon>Metazoa</taxon>
        <taxon>Spiralia</taxon>
        <taxon>Gnathifera</taxon>
        <taxon>Rotifera</taxon>
        <taxon>Eurotatoria</taxon>
        <taxon>Bdelloidea</taxon>
        <taxon>Philodinida</taxon>
        <taxon>Philodinidae</taxon>
        <taxon>Rotaria</taxon>
    </lineage>
</organism>
<evidence type="ECO:0000313" key="2">
    <source>
        <dbReference type="Proteomes" id="UP000663873"/>
    </source>
</evidence>
<dbReference type="AlphaFoldDB" id="A0A821QP16"/>
<gene>
    <name evidence="1" type="ORF">UJA718_LOCUS42507</name>
</gene>
<reference evidence="1" key="1">
    <citation type="submission" date="2021-02" db="EMBL/GenBank/DDBJ databases">
        <authorList>
            <person name="Nowell W R."/>
        </authorList>
    </citation>
    <scope>NUCLEOTIDE SEQUENCE</scope>
</reference>
<dbReference type="EMBL" id="CAJOBP010054889">
    <property type="protein sequence ID" value="CAF4828757.1"/>
    <property type="molecule type" value="Genomic_DNA"/>
</dbReference>
<dbReference type="Proteomes" id="UP000663873">
    <property type="component" value="Unassembled WGS sequence"/>
</dbReference>
<protein>
    <submittedName>
        <fullName evidence="1">Uncharacterized protein</fullName>
    </submittedName>
</protein>
<sequence>MGAPVKSAKNRGEVMTYLNQVRNQSERELQGKEKQTIKPEEASHQEMLLDNLICPIALAIFTDPGKYE</sequence>